<keyword evidence="2" id="KW-1185">Reference proteome</keyword>
<comment type="caution">
    <text evidence="1">The sequence shown here is derived from an EMBL/GenBank/DDBJ whole genome shotgun (WGS) entry which is preliminary data.</text>
</comment>
<name>A0A9P7FVY8_9AGAR</name>
<gene>
    <name evidence="1" type="ORF">H0H81_001383</name>
</gene>
<organism evidence="1 2">
    <name type="scientific">Sphagnurus paluster</name>
    <dbReference type="NCBI Taxonomy" id="117069"/>
    <lineage>
        <taxon>Eukaryota</taxon>
        <taxon>Fungi</taxon>
        <taxon>Dikarya</taxon>
        <taxon>Basidiomycota</taxon>
        <taxon>Agaricomycotina</taxon>
        <taxon>Agaricomycetes</taxon>
        <taxon>Agaricomycetidae</taxon>
        <taxon>Agaricales</taxon>
        <taxon>Tricholomatineae</taxon>
        <taxon>Lyophyllaceae</taxon>
        <taxon>Sphagnurus</taxon>
    </lineage>
</organism>
<dbReference type="AlphaFoldDB" id="A0A9P7FVY8"/>
<dbReference type="EMBL" id="JABCKI010005776">
    <property type="protein sequence ID" value="KAG5638181.1"/>
    <property type="molecule type" value="Genomic_DNA"/>
</dbReference>
<evidence type="ECO:0000313" key="1">
    <source>
        <dbReference type="EMBL" id="KAG5638181.1"/>
    </source>
</evidence>
<reference evidence="1" key="1">
    <citation type="submission" date="2021-02" db="EMBL/GenBank/DDBJ databases">
        <authorList>
            <person name="Nieuwenhuis M."/>
            <person name="Van De Peppel L.J.J."/>
        </authorList>
    </citation>
    <scope>NUCLEOTIDE SEQUENCE</scope>
    <source>
        <strain evidence="1">D49</strain>
    </source>
</reference>
<protein>
    <recommendedName>
        <fullName evidence="3">BTB domain-containing protein</fullName>
    </recommendedName>
</protein>
<sequence length="291" mass="33493">MLCLPRPTVDIEGEETPVLLYDTVPQFRDFLWALYAPPNELFQETGMERLLNVAELSNKYCFFSLEAWTIDRIHSLVRECVCAGVLHSVTPYICGRILHVASLCHHQQLQEVLAKHLAMRILWYNTPPESILSIAEKHGLRTLIGVCYYRQLVNMERTTSRRNSSAQTVFSFPINNEKRMRFSAARDSLLNIWQQIRSHPPPLSCEGCPSHTECELSWQLIWFEACEMDEIHRQDSADILGRMKALMLWLRKAMADVPSMSMPCKMAALDAITQTRDKVIDGLLLHFMRAA</sequence>
<reference evidence="1" key="2">
    <citation type="submission" date="2021-10" db="EMBL/GenBank/DDBJ databases">
        <title>Phylogenomics reveals ancestral predisposition of the termite-cultivated fungus Termitomyces towards a domesticated lifestyle.</title>
        <authorList>
            <person name="Auxier B."/>
            <person name="Grum-Grzhimaylo A."/>
            <person name="Cardenas M.E."/>
            <person name="Lodge J.D."/>
            <person name="Laessoe T."/>
            <person name="Pedersen O."/>
            <person name="Smith M.E."/>
            <person name="Kuyper T.W."/>
            <person name="Franco-Molano E.A."/>
            <person name="Baroni T.J."/>
            <person name="Aanen D.K."/>
        </authorList>
    </citation>
    <scope>NUCLEOTIDE SEQUENCE</scope>
    <source>
        <strain evidence="1">D49</strain>
    </source>
</reference>
<dbReference type="OrthoDB" id="3157337at2759"/>
<proteinExistence type="predicted"/>
<dbReference type="Proteomes" id="UP000717328">
    <property type="component" value="Unassembled WGS sequence"/>
</dbReference>
<evidence type="ECO:0008006" key="3">
    <source>
        <dbReference type="Google" id="ProtNLM"/>
    </source>
</evidence>
<accession>A0A9P7FVY8</accession>
<evidence type="ECO:0000313" key="2">
    <source>
        <dbReference type="Proteomes" id="UP000717328"/>
    </source>
</evidence>